<comment type="catalytic activity">
    <reaction evidence="11">
        <text>DNA(n) + a 2'-deoxyribonucleoside 5'-triphosphate = DNA(n+1) + diphosphate</text>
        <dbReference type="Rhea" id="RHEA:22508"/>
        <dbReference type="Rhea" id="RHEA-COMP:17339"/>
        <dbReference type="Rhea" id="RHEA-COMP:17340"/>
        <dbReference type="ChEBI" id="CHEBI:33019"/>
        <dbReference type="ChEBI" id="CHEBI:61560"/>
        <dbReference type="ChEBI" id="CHEBI:173112"/>
        <dbReference type="EC" id="2.7.7.7"/>
    </reaction>
</comment>
<dbReference type="NCBIfam" id="NF004046">
    <property type="entry name" value="PRK05563.1"/>
    <property type="match status" value="1"/>
</dbReference>
<keyword evidence="5" id="KW-0235">DNA replication</keyword>
<evidence type="ECO:0000256" key="7">
    <source>
        <dbReference type="ARBA" id="ARBA00022741"/>
    </source>
</evidence>
<dbReference type="CDD" id="cd00009">
    <property type="entry name" value="AAA"/>
    <property type="match status" value="1"/>
</dbReference>
<dbReference type="GO" id="GO:0003677">
    <property type="term" value="F:DNA binding"/>
    <property type="evidence" value="ECO:0007669"/>
    <property type="project" value="InterPro"/>
</dbReference>
<dbReference type="EC" id="2.7.7.7" evidence="2"/>
<dbReference type="Gene3D" id="3.40.50.300">
    <property type="entry name" value="P-loop containing nucleotide triphosphate hydrolases"/>
    <property type="match status" value="1"/>
</dbReference>
<dbReference type="GO" id="GO:0009360">
    <property type="term" value="C:DNA polymerase III complex"/>
    <property type="evidence" value="ECO:0007669"/>
    <property type="project" value="InterPro"/>
</dbReference>
<keyword evidence="3" id="KW-0808">Transferase</keyword>
<evidence type="ECO:0000256" key="2">
    <source>
        <dbReference type="ARBA" id="ARBA00012417"/>
    </source>
</evidence>
<dbReference type="Gene3D" id="1.20.272.10">
    <property type="match status" value="1"/>
</dbReference>
<reference evidence="13 14" key="1">
    <citation type="submission" date="2019-03" db="EMBL/GenBank/DDBJ databases">
        <title>Genomic Encyclopedia of Type Strains, Phase IV (KMG-IV): sequencing the most valuable type-strain genomes for metagenomic binning, comparative biology and taxonomic classification.</title>
        <authorList>
            <person name="Goeker M."/>
        </authorList>
    </citation>
    <scope>NUCLEOTIDE SEQUENCE [LARGE SCALE GENOMIC DNA]</scope>
    <source>
        <strain evidence="13 14">DSM 100013</strain>
    </source>
</reference>
<keyword evidence="14" id="KW-1185">Reference proteome</keyword>
<keyword evidence="7" id="KW-0547">Nucleotide-binding</keyword>
<evidence type="ECO:0000256" key="8">
    <source>
        <dbReference type="ARBA" id="ARBA00022833"/>
    </source>
</evidence>
<dbReference type="OrthoDB" id="9810148at2"/>
<keyword evidence="4" id="KW-0548">Nucleotidyltransferase</keyword>
<dbReference type="NCBIfam" id="TIGR02397">
    <property type="entry name" value="dnaX_nterm"/>
    <property type="match status" value="1"/>
</dbReference>
<evidence type="ECO:0000256" key="6">
    <source>
        <dbReference type="ARBA" id="ARBA00022723"/>
    </source>
</evidence>
<dbReference type="SMART" id="SM00382">
    <property type="entry name" value="AAA"/>
    <property type="match status" value="1"/>
</dbReference>
<evidence type="ECO:0000256" key="1">
    <source>
        <dbReference type="ARBA" id="ARBA00006360"/>
    </source>
</evidence>
<evidence type="ECO:0000256" key="10">
    <source>
        <dbReference type="ARBA" id="ARBA00022932"/>
    </source>
</evidence>
<keyword evidence="10" id="KW-0239">DNA-directed DNA polymerase</keyword>
<evidence type="ECO:0000313" key="14">
    <source>
        <dbReference type="Proteomes" id="UP000295504"/>
    </source>
</evidence>
<gene>
    <name evidence="13" type="ORF">EDD79_101727</name>
</gene>
<comment type="caution">
    <text evidence="13">The sequence shown here is derived from an EMBL/GenBank/DDBJ whole genome shotgun (WGS) entry which is preliminary data.</text>
</comment>
<dbReference type="CDD" id="cd18137">
    <property type="entry name" value="HLD_clamp_pol_III_gamma_tau"/>
    <property type="match status" value="1"/>
</dbReference>
<dbReference type="InterPro" id="IPR045085">
    <property type="entry name" value="HLD_clamp_pol_III_gamma_tau"/>
</dbReference>
<dbReference type="PANTHER" id="PTHR11669:SF0">
    <property type="entry name" value="PROTEIN STICHEL-LIKE 2"/>
    <property type="match status" value="1"/>
</dbReference>
<dbReference type="Gene3D" id="1.10.8.60">
    <property type="match status" value="1"/>
</dbReference>
<dbReference type="Pfam" id="PF22608">
    <property type="entry name" value="DNAX_ATPase_lid"/>
    <property type="match status" value="1"/>
</dbReference>
<comment type="similarity">
    <text evidence="1">Belongs to the DnaX/STICHEL family.</text>
</comment>
<dbReference type="FunFam" id="1.10.8.60:FF:000013">
    <property type="entry name" value="DNA polymerase III subunit gamma/tau"/>
    <property type="match status" value="1"/>
</dbReference>
<evidence type="ECO:0000256" key="11">
    <source>
        <dbReference type="ARBA" id="ARBA00049244"/>
    </source>
</evidence>
<protein>
    <recommendedName>
        <fullName evidence="2">DNA-directed DNA polymerase</fullName>
        <ecNumber evidence="2">2.7.7.7</ecNumber>
    </recommendedName>
</protein>
<dbReference type="AlphaFoldDB" id="A0A4R2TIX9"/>
<evidence type="ECO:0000256" key="4">
    <source>
        <dbReference type="ARBA" id="ARBA00022695"/>
    </source>
</evidence>
<dbReference type="SUPFAM" id="SSF52540">
    <property type="entry name" value="P-loop containing nucleoside triphosphate hydrolases"/>
    <property type="match status" value="1"/>
</dbReference>
<dbReference type="InterPro" id="IPR022754">
    <property type="entry name" value="DNA_pol_III_gamma-3"/>
</dbReference>
<dbReference type="InterPro" id="IPR008921">
    <property type="entry name" value="DNA_pol3_clamp-load_cplx_C"/>
</dbReference>
<dbReference type="InterPro" id="IPR027417">
    <property type="entry name" value="P-loop_NTPase"/>
</dbReference>
<dbReference type="GO" id="GO:0005524">
    <property type="term" value="F:ATP binding"/>
    <property type="evidence" value="ECO:0007669"/>
    <property type="project" value="UniProtKB-KW"/>
</dbReference>
<name>A0A4R2TIX9_9FIRM</name>
<dbReference type="EMBL" id="SLYC01000017">
    <property type="protein sequence ID" value="TCQ02252.1"/>
    <property type="molecule type" value="Genomic_DNA"/>
</dbReference>
<evidence type="ECO:0000256" key="5">
    <source>
        <dbReference type="ARBA" id="ARBA00022705"/>
    </source>
</evidence>
<keyword evidence="9" id="KW-0067">ATP-binding</keyword>
<dbReference type="Pfam" id="PF13177">
    <property type="entry name" value="DNA_pol3_delta2"/>
    <property type="match status" value="1"/>
</dbReference>
<dbReference type="SUPFAM" id="SSF48019">
    <property type="entry name" value="post-AAA+ oligomerization domain-like"/>
    <property type="match status" value="1"/>
</dbReference>
<accession>A0A4R2TIX9</accession>
<dbReference type="GO" id="GO:0046872">
    <property type="term" value="F:metal ion binding"/>
    <property type="evidence" value="ECO:0007669"/>
    <property type="project" value="UniProtKB-KW"/>
</dbReference>
<evidence type="ECO:0000259" key="12">
    <source>
        <dbReference type="SMART" id="SM00382"/>
    </source>
</evidence>
<keyword evidence="8" id="KW-0862">Zinc</keyword>
<proteinExistence type="inferred from homology"/>
<dbReference type="InterPro" id="IPR003593">
    <property type="entry name" value="AAA+_ATPase"/>
</dbReference>
<evidence type="ECO:0000256" key="9">
    <source>
        <dbReference type="ARBA" id="ARBA00022840"/>
    </source>
</evidence>
<dbReference type="RefSeq" id="WP_132848495.1">
    <property type="nucleotide sequence ID" value="NZ_CP058648.1"/>
</dbReference>
<dbReference type="InterPro" id="IPR012763">
    <property type="entry name" value="DNA_pol_III_sug/sutau_N"/>
</dbReference>
<dbReference type="Pfam" id="PF12169">
    <property type="entry name" value="DNA_pol3_gamma3"/>
    <property type="match status" value="1"/>
</dbReference>
<dbReference type="GO" id="GO:0006261">
    <property type="term" value="P:DNA-templated DNA replication"/>
    <property type="evidence" value="ECO:0007669"/>
    <property type="project" value="TreeGrafter"/>
</dbReference>
<dbReference type="PANTHER" id="PTHR11669">
    <property type="entry name" value="REPLICATION FACTOR C / DNA POLYMERASE III GAMMA-TAU SUBUNIT"/>
    <property type="match status" value="1"/>
</dbReference>
<sequence length="552" mass="62888">MGYKALYRKWRPKVFEDVIGQEHIVKTLKNQILTQNIAHAYLFSGTRGTGKTSTAKIFARAVNCLNQLDANPCNECEVCKDILNESIMDVIEIDAASNNGVDNIREIRENVKYPPSKGKYKVYIIDEVHMLSTGAFNALLKTLEEPPAHVIFILATTEIQKLPATILSRCQKFDFKPVKTKDMIELLNKICNSMDITSEEEALRLIALHAEGALRDALSLLEQCISFGQHTLNYEEVLDVIGAVNHNVLINLTSELINKRTSEALYSLDKMVLEGKDIHQLIKDLIQHCRSLLLAKLEVKIDEMIPLSLETIQLIIDQSKTVEENWVIAAIHSLSDIESKMKYASNPRILFEIGLVSLCNRQFENSQEGLLERIQHLESQISKGIVNDVIVNERTYESLNEIKYEIKKEDKNETKNEKNEEVKYINRDISTDNKKLQERIEAEWPAIIDVIRKEKKATASSLALLKEGMLAVLSNNLLEISLSKDMAMFKEKLDKDKVKNYISGVVERHIGQPMKIVFGIQGEKREEKQDDEELVIKKLKSIVPESIFEIIE</sequence>
<dbReference type="Proteomes" id="UP000295504">
    <property type="component" value="Unassembled WGS sequence"/>
</dbReference>
<evidence type="ECO:0000256" key="3">
    <source>
        <dbReference type="ARBA" id="ARBA00022679"/>
    </source>
</evidence>
<evidence type="ECO:0000313" key="13">
    <source>
        <dbReference type="EMBL" id="TCQ02252.1"/>
    </source>
</evidence>
<dbReference type="InterPro" id="IPR050238">
    <property type="entry name" value="DNA_Rep/Repair_Clamp_Loader"/>
</dbReference>
<keyword evidence="6" id="KW-0479">Metal-binding</keyword>
<dbReference type="GO" id="GO:0003887">
    <property type="term" value="F:DNA-directed DNA polymerase activity"/>
    <property type="evidence" value="ECO:0007669"/>
    <property type="project" value="UniProtKB-KW"/>
</dbReference>
<feature type="domain" description="AAA+ ATPase" evidence="12">
    <location>
        <begin position="37"/>
        <end position="179"/>
    </location>
</feature>
<dbReference type="FunFam" id="3.40.50.300:FF:000014">
    <property type="entry name" value="DNA polymerase III subunit gamma/tau"/>
    <property type="match status" value="1"/>
</dbReference>
<organism evidence="13 14">
    <name type="scientific">Serpentinicella alkaliphila</name>
    <dbReference type="NCBI Taxonomy" id="1734049"/>
    <lineage>
        <taxon>Bacteria</taxon>
        <taxon>Bacillati</taxon>
        <taxon>Bacillota</taxon>
        <taxon>Clostridia</taxon>
        <taxon>Peptostreptococcales</taxon>
        <taxon>Natronincolaceae</taxon>
        <taxon>Serpentinicella</taxon>
    </lineage>
</organism>